<reference evidence="15" key="1">
    <citation type="journal article" date="2014" name="Int. J. Syst. Evol. Microbiol.">
        <title>Complete genome sequence of Corynebacterium casei LMG S-19264T (=DSM 44701T), isolated from a smear-ripened cheese.</title>
        <authorList>
            <consortium name="US DOE Joint Genome Institute (JGI-PGF)"/>
            <person name="Walter F."/>
            <person name="Albersmeier A."/>
            <person name="Kalinowski J."/>
            <person name="Ruckert C."/>
        </authorList>
    </citation>
    <scope>NUCLEOTIDE SEQUENCE</scope>
    <source>
        <strain evidence="15">KCTC 23430</strain>
    </source>
</reference>
<dbReference type="GO" id="GO:0005886">
    <property type="term" value="C:plasma membrane"/>
    <property type="evidence" value="ECO:0007669"/>
    <property type="project" value="UniProtKB-SubCell"/>
</dbReference>
<evidence type="ECO:0000313" key="15">
    <source>
        <dbReference type="EMBL" id="GHD34656.1"/>
    </source>
</evidence>
<evidence type="ECO:0000256" key="5">
    <source>
        <dbReference type="ARBA" id="ARBA00022519"/>
    </source>
</evidence>
<keyword evidence="8 12" id="KW-0630">Potassium</keyword>
<comment type="function">
    <text evidence="12">Low-affinity potassium transport system. Interacts with Trk system potassium uptake protein TrkA.</text>
</comment>
<dbReference type="InterPro" id="IPR004772">
    <property type="entry name" value="TrkH"/>
</dbReference>
<comment type="subcellular location">
    <subcellularLocation>
        <location evidence="1 12">Cell inner membrane</location>
        <topology evidence="1 12">Multi-pass membrane protein</topology>
    </subcellularLocation>
</comment>
<feature type="binding site" evidence="13">
    <location>
        <position position="112"/>
    </location>
    <ligand>
        <name>K(+)</name>
        <dbReference type="ChEBI" id="CHEBI:29103"/>
    </ligand>
</feature>
<feature type="transmembrane region" description="Helical" evidence="14">
    <location>
        <begin position="392"/>
        <end position="416"/>
    </location>
</feature>
<evidence type="ECO:0000256" key="9">
    <source>
        <dbReference type="ARBA" id="ARBA00022989"/>
    </source>
</evidence>
<keyword evidence="10 12" id="KW-0406">Ion transport</keyword>
<keyword evidence="16" id="KW-1185">Reference proteome</keyword>
<feature type="binding site" evidence="13">
    <location>
        <position position="221"/>
    </location>
    <ligand>
        <name>K(+)</name>
        <dbReference type="ChEBI" id="CHEBI:29103"/>
    </ligand>
</feature>
<dbReference type="PANTHER" id="PTHR32024:SF2">
    <property type="entry name" value="TRK SYSTEM POTASSIUM UPTAKE PROTEIN TRKG-RELATED"/>
    <property type="match status" value="1"/>
</dbReference>
<protein>
    <recommendedName>
        <fullName evidence="12">Trk system potassium uptake protein</fullName>
    </recommendedName>
</protein>
<keyword evidence="4 12" id="KW-1003">Cell membrane</keyword>
<evidence type="ECO:0000256" key="11">
    <source>
        <dbReference type="ARBA" id="ARBA00023136"/>
    </source>
</evidence>
<name>A0A918XK27_9GAMM</name>
<accession>A0A918XK27</accession>
<keyword evidence="13" id="KW-0479">Metal-binding</keyword>
<evidence type="ECO:0000313" key="16">
    <source>
        <dbReference type="Proteomes" id="UP000644693"/>
    </source>
</evidence>
<evidence type="ECO:0000256" key="10">
    <source>
        <dbReference type="ARBA" id="ARBA00023065"/>
    </source>
</evidence>
<evidence type="ECO:0000256" key="7">
    <source>
        <dbReference type="ARBA" id="ARBA00022692"/>
    </source>
</evidence>
<keyword evidence="11 12" id="KW-0472">Membrane</keyword>
<feature type="transmembrane region" description="Helical" evidence="14">
    <location>
        <begin position="237"/>
        <end position="255"/>
    </location>
</feature>
<dbReference type="RefSeq" id="WP_189477726.1">
    <property type="nucleotide sequence ID" value="NZ_BMYM01000002.1"/>
</dbReference>
<organism evidence="15 16">
    <name type="scientific">Parahalioglobus pacificus</name>
    <dbReference type="NCBI Taxonomy" id="930806"/>
    <lineage>
        <taxon>Bacteria</taxon>
        <taxon>Pseudomonadati</taxon>
        <taxon>Pseudomonadota</taxon>
        <taxon>Gammaproteobacteria</taxon>
        <taxon>Cellvibrionales</taxon>
        <taxon>Halieaceae</taxon>
        <taxon>Parahalioglobus</taxon>
    </lineage>
</organism>
<keyword evidence="3 12" id="KW-0813">Transport</keyword>
<evidence type="ECO:0000256" key="2">
    <source>
        <dbReference type="ARBA" id="ARBA00009137"/>
    </source>
</evidence>
<feature type="transmembrane region" description="Helical" evidence="14">
    <location>
        <begin position="7"/>
        <end position="30"/>
    </location>
</feature>
<dbReference type="Pfam" id="PF02386">
    <property type="entry name" value="TrkH"/>
    <property type="match status" value="1"/>
</dbReference>
<proteinExistence type="inferred from homology"/>
<evidence type="ECO:0000256" key="13">
    <source>
        <dbReference type="PIRSR" id="PIRSR006247-1"/>
    </source>
</evidence>
<evidence type="ECO:0000256" key="8">
    <source>
        <dbReference type="ARBA" id="ARBA00022958"/>
    </source>
</evidence>
<keyword evidence="5 12" id="KW-0997">Cell inner membrane</keyword>
<dbReference type="Proteomes" id="UP000644693">
    <property type="component" value="Unassembled WGS sequence"/>
</dbReference>
<evidence type="ECO:0000256" key="6">
    <source>
        <dbReference type="ARBA" id="ARBA00022538"/>
    </source>
</evidence>
<evidence type="ECO:0000256" key="3">
    <source>
        <dbReference type="ARBA" id="ARBA00022448"/>
    </source>
</evidence>
<feature type="transmembrane region" description="Helical" evidence="14">
    <location>
        <begin position="182"/>
        <end position="203"/>
    </location>
</feature>
<feature type="binding site" evidence="13">
    <location>
        <position position="434"/>
    </location>
    <ligand>
        <name>K(+)</name>
        <dbReference type="ChEBI" id="CHEBI:29103"/>
    </ligand>
</feature>
<evidence type="ECO:0000256" key="14">
    <source>
        <dbReference type="SAM" id="Phobius"/>
    </source>
</evidence>
<feature type="binding site" evidence="13">
    <location>
        <position position="111"/>
    </location>
    <ligand>
        <name>K(+)</name>
        <dbReference type="ChEBI" id="CHEBI:29103"/>
    </ligand>
</feature>
<comment type="caution">
    <text evidence="15">The sequence shown here is derived from an EMBL/GenBank/DDBJ whole genome shotgun (WGS) entry which is preliminary data.</text>
</comment>
<dbReference type="InterPro" id="IPR003445">
    <property type="entry name" value="Cat_transpt"/>
</dbReference>
<feature type="binding site" evidence="13">
    <location>
        <position position="317"/>
    </location>
    <ligand>
        <name>K(+)</name>
        <dbReference type="ChEBI" id="CHEBI:29103"/>
    </ligand>
</feature>
<keyword evidence="7 14" id="KW-0812">Transmembrane</keyword>
<dbReference type="GO" id="GO:0046872">
    <property type="term" value="F:metal ion binding"/>
    <property type="evidence" value="ECO:0007669"/>
    <property type="project" value="UniProtKB-KW"/>
</dbReference>
<dbReference type="NCBIfam" id="TIGR00933">
    <property type="entry name" value="2a38"/>
    <property type="match status" value="1"/>
</dbReference>
<feature type="binding site" evidence="13">
    <location>
        <position position="318"/>
    </location>
    <ligand>
        <name>K(+)</name>
        <dbReference type="ChEBI" id="CHEBI:29103"/>
    </ligand>
</feature>
<dbReference type="PIRSF" id="PIRSF006247">
    <property type="entry name" value="TrkH"/>
    <property type="match status" value="1"/>
</dbReference>
<feature type="transmembrane region" description="Helical" evidence="14">
    <location>
        <begin position="452"/>
        <end position="475"/>
    </location>
</feature>
<reference evidence="15" key="2">
    <citation type="submission" date="2020-09" db="EMBL/GenBank/DDBJ databases">
        <authorList>
            <person name="Sun Q."/>
            <person name="Kim S."/>
        </authorList>
    </citation>
    <scope>NUCLEOTIDE SEQUENCE</scope>
    <source>
        <strain evidence="15">KCTC 23430</strain>
    </source>
</reference>
<feature type="transmembrane region" description="Helical" evidence="14">
    <location>
        <begin position="276"/>
        <end position="294"/>
    </location>
</feature>
<sequence>MHLSVSLRILGILLMLFSSTLLLPLVIAVLEDDNTITGFLTALSITFISGLACWLPVRNARHELRIRDGFLITSLFWTVLGVFGALPLALTDALNLTPAEAIFESISGLTTTGATVISGLDALPQSILFYRQLLQWLGGIGIIVVAVAVLPMLGIGGMQLYKAETPGPSKDNKLTPRITETAKALFVVYLALTVCCALAYWAAGMSGFDAVCHAFSTVAIGGFSTHDASMGYFESNTILLICSLFMVVSAVNFGLHFTVWRARTAKAYRRDSETRFFLSALLVCIAVTCSYLILTDTLAPTDAVVHGLFQAISISTTTGFTTQDFAGWPGFLPVMLLIFAFMGGCVGSTGGGMKAMRVMLVFKQAVRELKQLIHPHAIIPLKVGKRRVEASVVSAVWSFFAVYMLAFVTIMLALMATGLDFTTSFSAVAASLNNLGPGLGQVAANYSGISELAKAILCFAMLLGRLEVFTLLVLFTPMFWRL</sequence>
<gene>
    <name evidence="15" type="primary">trkH</name>
    <name evidence="15" type="ORF">GCM10007053_20690</name>
</gene>
<comment type="similarity">
    <text evidence="2 12">Belongs to the TrkH potassium transport family.</text>
</comment>
<evidence type="ECO:0000256" key="1">
    <source>
        <dbReference type="ARBA" id="ARBA00004429"/>
    </source>
</evidence>
<keyword evidence="9 14" id="KW-1133">Transmembrane helix</keyword>
<keyword evidence="6 12" id="KW-0633">Potassium transport</keyword>
<dbReference type="GO" id="GO:0015379">
    <property type="term" value="F:potassium:chloride symporter activity"/>
    <property type="evidence" value="ECO:0007669"/>
    <property type="project" value="InterPro"/>
</dbReference>
<feature type="transmembrane region" description="Helical" evidence="14">
    <location>
        <begin position="69"/>
        <end position="90"/>
    </location>
</feature>
<evidence type="ECO:0000256" key="4">
    <source>
        <dbReference type="ARBA" id="ARBA00022475"/>
    </source>
</evidence>
<evidence type="ECO:0000256" key="12">
    <source>
        <dbReference type="PIRNR" id="PIRNR006247"/>
    </source>
</evidence>
<feature type="transmembrane region" description="Helical" evidence="14">
    <location>
        <begin position="331"/>
        <end position="353"/>
    </location>
</feature>
<feature type="binding site" evidence="13">
    <location>
        <position position="220"/>
    </location>
    <ligand>
        <name>K(+)</name>
        <dbReference type="ChEBI" id="CHEBI:29103"/>
    </ligand>
</feature>
<dbReference type="EMBL" id="BMYM01000002">
    <property type="protein sequence ID" value="GHD34656.1"/>
    <property type="molecule type" value="Genomic_DNA"/>
</dbReference>
<feature type="transmembrane region" description="Helical" evidence="14">
    <location>
        <begin position="136"/>
        <end position="161"/>
    </location>
</feature>
<dbReference type="AlphaFoldDB" id="A0A918XK27"/>
<feature type="binding site" evidence="13">
    <location>
        <position position="435"/>
    </location>
    <ligand>
        <name>K(+)</name>
        <dbReference type="ChEBI" id="CHEBI:29103"/>
    </ligand>
</feature>
<feature type="transmembrane region" description="Helical" evidence="14">
    <location>
        <begin position="36"/>
        <end position="57"/>
    </location>
</feature>
<dbReference type="PANTHER" id="PTHR32024">
    <property type="entry name" value="TRK SYSTEM POTASSIUM UPTAKE PROTEIN TRKG-RELATED"/>
    <property type="match status" value="1"/>
</dbReference>